<dbReference type="EMBL" id="JACAZI010000007">
    <property type="protein sequence ID" value="KAF7356260.1"/>
    <property type="molecule type" value="Genomic_DNA"/>
</dbReference>
<dbReference type="AlphaFoldDB" id="A0A8H7CZS5"/>
<gene>
    <name evidence="1" type="ORF">MVEN_00957500</name>
</gene>
<name>A0A8H7CZS5_9AGAR</name>
<evidence type="ECO:0000313" key="1">
    <source>
        <dbReference type="EMBL" id="KAF7356260.1"/>
    </source>
</evidence>
<comment type="caution">
    <text evidence="1">The sequence shown here is derived from an EMBL/GenBank/DDBJ whole genome shotgun (WGS) entry which is preliminary data.</text>
</comment>
<accession>A0A8H7CZS5</accession>
<keyword evidence="2" id="KW-1185">Reference proteome</keyword>
<protein>
    <submittedName>
        <fullName evidence="1">Uncharacterized protein</fullName>
    </submittedName>
</protein>
<proteinExistence type="predicted"/>
<dbReference type="Proteomes" id="UP000620124">
    <property type="component" value="Unassembled WGS sequence"/>
</dbReference>
<sequence>MLPASRTASKRLVGVRPPSFLAARRLCMLRTTEMPSPPTRAMRAAYPPVATARPSSSLAPKSPTFSACDAYEVVWKMTEEETLHPESEEVMMHPILQSVDFLICEYISEAHLFLRGDNYGDRTPLEDAAVARDLASIPAVHNFTISLENYLRLPSVRIEVVNPEGITVLDIFTTLAKAMSQKIETDEGQVSLSEALVDHRFYEGFARVKRTGTSLSAELSLGS</sequence>
<dbReference type="OrthoDB" id="3022179at2759"/>
<reference evidence="1" key="1">
    <citation type="submission" date="2020-05" db="EMBL/GenBank/DDBJ databases">
        <title>Mycena genomes resolve the evolution of fungal bioluminescence.</title>
        <authorList>
            <person name="Tsai I.J."/>
        </authorList>
    </citation>
    <scope>NUCLEOTIDE SEQUENCE</scope>
    <source>
        <strain evidence="1">CCC161011</strain>
    </source>
</reference>
<organism evidence="1 2">
    <name type="scientific">Mycena venus</name>
    <dbReference type="NCBI Taxonomy" id="2733690"/>
    <lineage>
        <taxon>Eukaryota</taxon>
        <taxon>Fungi</taxon>
        <taxon>Dikarya</taxon>
        <taxon>Basidiomycota</taxon>
        <taxon>Agaricomycotina</taxon>
        <taxon>Agaricomycetes</taxon>
        <taxon>Agaricomycetidae</taxon>
        <taxon>Agaricales</taxon>
        <taxon>Marasmiineae</taxon>
        <taxon>Mycenaceae</taxon>
        <taxon>Mycena</taxon>
    </lineage>
</organism>
<evidence type="ECO:0000313" key="2">
    <source>
        <dbReference type="Proteomes" id="UP000620124"/>
    </source>
</evidence>